<dbReference type="Proteomes" id="UP001464891">
    <property type="component" value="Unassembled WGS sequence"/>
</dbReference>
<sequence length="477" mass="53571">MRFDHYDPEGFYDELFIAKSKPRPEATLLIERFNSFSASEIKRRQQSAQIALMKLGVTFNVYSDGQGTERIMPFDIIPRIVSAQEWKELEQGLKQRIYALNLFLHDIYNEQKILRDSVIPAELIYSATGFLKPCLGLNPPGGIWCHITGTDLVRDRDGRWYVLEDNLRCPSGVSYVLENRRVMKSTFPQLFNTMPIQPVEDYSSHLLETLLNLAPEHLSDPTVVVLSPGIYNSAYFEHSFLAQQMGVQLVEGRDLVVADGYLQMRTTKGLQRVDVIYRRIDDDFIDPQAFRSDSLLGVPGLMEVYRSGRVGLANALGTGVADDKVIYAYVPQIIRYYLGEDPILANVPTYLCWEPQQQSHVLANLDKLVVKAANESGGYGMLIGSQASAAEREAFAEKIKASPRNYIAQPTLCLSRVPTLMEEQIEGCHVDLRPYILYGKNIYVSPGGLTRVALRKGSLVVNSSQGGGSKDTWVVCK</sequence>
<evidence type="ECO:0000313" key="3">
    <source>
        <dbReference type="Proteomes" id="UP001464891"/>
    </source>
</evidence>
<comment type="caution">
    <text evidence="2">The sequence shown here is derived from an EMBL/GenBank/DDBJ whole genome shotgun (WGS) entry which is preliminary data.</text>
</comment>
<name>A0ABV0J820_9CYAN</name>
<evidence type="ECO:0000259" key="1">
    <source>
        <dbReference type="Pfam" id="PF14403"/>
    </source>
</evidence>
<dbReference type="PANTHER" id="PTHR34595:SF7">
    <property type="entry name" value="SLL1039 PROTEIN"/>
    <property type="match status" value="1"/>
</dbReference>
<dbReference type="InterPro" id="IPR051680">
    <property type="entry name" value="ATP-dep_Glu-Cys_Ligase-2"/>
</dbReference>
<dbReference type="Pfam" id="PF14403">
    <property type="entry name" value="CP_ATPgrasp_2"/>
    <property type="match status" value="1"/>
</dbReference>
<dbReference type="InterPro" id="IPR025841">
    <property type="entry name" value="CP_ATPgrasp_2"/>
</dbReference>
<feature type="domain" description="Circularly permuted ATP-grasp type 2" evidence="1">
    <location>
        <begin position="78"/>
        <end position="453"/>
    </location>
</feature>
<evidence type="ECO:0000313" key="2">
    <source>
        <dbReference type="EMBL" id="MEP0817931.1"/>
    </source>
</evidence>
<accession>A0ABV0J820</accession>
<keyword evidence="3" id="KW-1185">Reference proteome</keyword>
<dbReference type="InterPro" id="IPR016450">
    <property type="entry name" value="UCP005522"/>
</dbReference>
<gene>
    <name evidence="2" type="ORF">NC998_12580</name>
</gene>
<dbReference type="RefSeq" id="WP_190434932.1">
    <property type="nucleotide sequence ID" value="NZ_JAMPKM010000006.1"/>
</dbReference>
<dbReference type="Gene3D" id="3.30.1490.270">
    <property type="match status" value="1"/>
</dbReference>
<protein>
    <submittedName>
        <fullName evidence="2">Circularly permuted type 2 ATP-grasp protein</fullName>
    </submittedName>
</protein>
<dbReference type="Gene3D" id="3.40.50.11290">
    <property type="match status" value="1"/>
</dbReference>
<organism evidence="2 3">
    <name type="scientific">Trichocoleus desertorum GB2-A4</name>
    <dbReference type="NCBI Taxonomy" id="2933944"/>
    <lineage>
        <taxon>Bacteria</taxon>
        <taxon>Bacillati</taxon>
        <taxon>Cyanobacteriota</taxon>
        <taxon>Cyanophyceae</taxon>
        <taxon>Leptolyngbyales</taxon>
        <taxon>Trichocoleusaceae</taxon>
        <taxon>Trichocoleus</taxon>
    </lineage>
</organism>
<dbReference type="PANTHER" id="PTHR34595">
    <property type="entry name" value="BLR5612 PROTEIN"/>
    <property type="match status" value="1"/>
</dbReference>
<reference evidence="2 3" key="1">
    <citation type="submission" date="2022-04" db="EMBL/GenBank/DDBJ databases">
        <title>Positive selection, recombination, and allopatry shape intraspecific diversity of widespread and dominant cyanobacteria.</title>
        <authorList>
            <person name="Wei J."/>
            <person name="Shu W."/>
            <person name="Hu C."/>
        </authorList>
    </citation>
    <scope>NUCLEOTIDE SEQUENCE [LARGE SCALE GENOMIC DNA]</scope>
    <source>
        <strain evidence="2 3">GB2-A4</strain>
    </source>
</reference>
<proteinExistence type="predicted"/>
<dbReference type="SUPFAM" id="SSF56059">
    <property type="entry name" value="Glutathione synthetase ATP-binding domain-like"/>
    <property type="match status" value="1"/>
</dbReference>
<dbReference type="PIRSF" id="PIRSF005522">
    <property type="entry name" value="UCP005522"/>
    <property type="match status" value="1"/>
</dbReference>
<dbReference type="EMBL" id="JAMPKM010000006">
    <property type="protein sequence ID" value="MEP0817931.1"/>
    <property type="molecule type" value="Genomic_DNA"/>
</dbReference>